<dbReference type="PROSITE" id="PS50878">
    <property type="entry name" value="RT_POL"/>
    <property type="match status" value="1"/>
</dbReference>
<dbReference type="Proteomes" id="UP001497623">
    <property type="component" value="Unassembled WGS sequence"/>
</dbReference>
<feature type="non-terminal residue" evidence="2">
    <location>
        <position position="398"/>
    </location>
</feature>
<comment type="caution">
    <text evidence="2">The sequence shown here is derived from an EMBL/GenBank/DDBJ whole genome shotgun (WGS) entry which is preliminary data.</text>
</comment>
<evidence type="ECO:0000313" key="3">
    <source>
        <dbReference type="Proteomes" id="UP001497623"/>
    </source>
</evidence>
<accession>A0AAV2RXL2</accession>
<protein>
    <recommendedName>
        <fullName evidence="1">Reverse transcriptase domain-containing protein</fullName>
    </recommendedName>
</protein>
<evidence type="ECO:0000259" key="1">
    <source>
        <dbReference type="PROSITE" id="PS50878"/>
    </source>
</evidence>
<reference evidence="2 3" key="1">
    <citation type="submission" date="2024-05" db="EMBL/GenBank/DDBJ databases">
        <authorList>
            <person name="Wallberg A."/>
        </authorList>
    </citation>
    <scope>NUCLEOTIDE SEQUENCE [LARGE SCALE GENOMIC DNA]</scope>
</reference>
<dbReference type="SUPFAM" id="SSF56672">
    <property type="entry name" value="DNA/RNA polymerases"/>
    <property type="match status" value="1"/>
</dbReference>
<dbReference type="GO" id="GO:0071897">
    <property type="term" value="P:DNA biosynthetic process"/>
    <property type="evidence" value="ECO:0007669"/>
    <property type="project" value="UniProtKB-ARBA"/>
</dbReference>
<dbReference type="EMBL" id="CAXKWB010032569">
    <property type="protein sequence ID" value="CAL4141497.1"/>
    <property type="molecule type" value="Genomic_DNA"/>
</dbReference>
<dbReference type="InterPro" id="IPR000477">
    <property type="entry name" value="RT_dom"/>
</dbReference>
<gene>
    <name evidence="2" type="ORF">MNOR_LOCUS28870</name>
</gene>
<dbReference type="InterPro" id="IPR043502">
    <property type="entry name" value="DNA/RNA_pol_sf"/>
</dbReference>
<organism evidence="2 3">
    <name type="scientific">Meganyctiphanes norvegica</name>
    <name type="common">Northern krill</name>
    <name type="synonym">Thysanopoda norvegica</name>
    <dbReference type="NCBI Taxonomy" id="48144"/>
    <lineage>
        <taxon>Eukaryota</taxon>
        <taxon>Metazoa</taxon>
        <taxon>Ecdysozoa</taxon>
        <taxon>Arthropoda</taxon>
        <taxon>Crustacea</taxon>
        <taxon>Multicrustacea</taxon>
        <taxon>Malacostraca</taxon>
        <taxon>Eumalacostraca</taxon>
        <taxon>Eucarida</taxon>
        <taxon>Euphausiacea</taxon>
        <taxon>Euphausiidae</taxon>
        <taxon>Meganyctiphanes</taxon>
    </lineage>
</organism>
<evidence type="ECO:0000313" key="2">
    <source>
        <dbReference type="EMBL" id="CAL4141497.1"/>
    </source>
</evidence>
<name>A0AAV2RXL2_MEGNR</name>
<dbReference type="AlphaFoldDB" id="A0AAV2RXL2"/>
<keyword evidence="3" id="KW-1185">Reference proteome</keyword>
<proteinExistence type="predicted"/>
<feature type="domain" description="Reverse transcriptase" evidence="1">
    <location>
        <begin position="1"/>
        <end position="82"/>
    </location>
</feature>
<sequence length="398" mass="46358">MIEGIDFSSLFYADDSILVSRTIEEAERNLKIITEISKEFGLIINESKSKALIFKKGRIQGKIEKVGGLEVVKSLKYLGLEICDEEDIFRKQKELAIKNLQKLAKKAFYTIETVSDRVLMGKLFWKSVALPTALFGLGVMTFNIGQVETLQRTENRVNRMILRAARYTPNTTVRGEIGSSTMDSRIIESKLLLIKSIINGDNELVKEVLIRTLKEDNNIWNIKLRSQLGKVDMTEENLWNMSKENIRKRIREVDKANWVKEMEKIKTLNVYRKFKKEIKNDNIYDNRESSKYLFKARSNTLEVHQRAYFILKGRNKSKICKLCEKEEESLGHFLLNCEILDKERDSIFIGRYKGISDDETLGGLLFRTERKDLETLKNMISRMWGTRKVKLKRLGFEQ</sequence>
<dbReference type="Pfam" id="PF00078">
    <property type="entry name" value="RVT_1"/>
    <property type="match status" value="1"/>
</dbReference>